<sequence length="91" mass="10959">MQHDSSLSVQAINILKDQIIQRDLKMNTQREYYFKELLKLREQLLFKQRQNEVYEVDIDNTTNPRDWLNELLISEGQDVVEEDMMDLGRKT</sequence>
<comment type="caution">
    <text evidence="1">The sequence shown here is derived from an EMBL/GenBank/DDBJ whole genome shotgun (WGS) entry which is preliminary data.</text>
</comment>
<protein>
    <recommendedName>
        <fullName evidence="3">EB1 C-terminal domain-containing protein</fullName>
    </recommendedName>
</protein>
<organism evidence="1 2">
    <name type="scientific">Streblomastix strix</name>
    <dbReference type="NCBI Taxonomy" id="222440"/>
    <lineage>
        <taxon>Eukaryota</taxon>
        <taxon>Metamonada</taxon>
        <taxon>Preaxostyla</taxon>
        <taxon>Oxymonadida</taxon>
        <taxon>Streblomastigidae</taxon>
        <taxon>Streblomastix</taxon>
    </lineage>
</organism>
<gene>
    <name evidence="1" type="ORF">EZS28_046121</name>
</gene>
<dbReference type="EMBL" id="SNRW01029996">
    <property type="protein sequence ID" value="KAA6358352.1"/>
    <property type="molecule type" value="Genomic_DNA"/>
</dbReference>
<proteinExistence type="predicted"/>
<reference evidence="1 2" key="1">
    <citation type="submission" date="2019-03" db="EMBL/GenBank/DDBJ databases">
        <title>Single cell metagenomics reveals metabolic interactions within the superorganism composed of flagellate Streblomastix strix and complex community of Bacteroidetes bacteria on its surface.</title>
        <authorList>
            <person name="Treitli S.C."/>
            <person name="Kolisko M."/>
            <person name="Husnik F."/>
            <person name="Keeling P."/>
            <person name="Hampl V."/>
        </authorList>
    </citation>
    <scope>NUCLEOTIDE SEQUENCE [LARGE SCALE GENOMIC DNA]</scope>
    <source>
        <strain evidence="1">ST1C</strain>
    </source>
</reference>
<evidence type="ECO:0000313" key="2">
    <source>
        <dbReference type="Proteomes" id="UP000324800"/>
    </source>
</evidence>
<dbReference type="Proteomes" id="UP000324800">
    <property type="component" value="Unassembled WGS sequence"/>
</dbReference>
<name>A0A5J4TKC8_9EUKA</name>
<accession>A0A5J4TKC8</accession>
<dbReference type="AlphaFoldDB" id="A0A5J4TKC8"/>
<evidence type="ECO:0008006" key="3">
    <source>
        <dbReference type="Google" id="ProtNLM"/>
    </source>
</evidence>
<evidence type="ECO:0000313" key="1">
    <source>
        <dbReference type="EMBL" id="KAA6358352.1"/>
    </source>
</evidence>